<reference evidence="1" key="1">
    <citation type="journal article" date="2021" name="Proc. Natl. Acad. Sci. U.S.A.">
        <title>A Catalog of Tens of Thousands of Viruses from Human Metagenomes Reveals Hidden Associations with Chronic Diseases.</title>
        <authorList>
            <person name="Tisza M.J."/>
            <person name="Buck C.B."/>
        </authorList>
    </citation>
    <scope>NUCLEOTIDE SEQUENCE</scope>
    <source>
        <strain evidence="1">CtGDt6</strain>
    </source>
</reference>
<accession>A0A8S5U807</accession>
<proteinExistence type="predicted"/>
<organism evidence="1">
    <name type="scientific">Siphoviridae sp. ctGDt6</name>
    <dbReference type="NCBI Taxonomy" id="2825408"/>
    <lineage>
        <taxon>Viruses</taxon>
        <taxon>Duplodnaviria</taxon>
        <taxon>Heunggongvirae</taxon>
        <taxon>Uroviricota</taxon>
        <taxon>Caudoviricetes</taxon>
    </lineage>
</organism>
<name>A0A8S5U807_9CAUD</name>
<evidence type="ECO:0000313" key="1">
    <source>
        <dbReference type="EMBL" id="DAF90573.1"/>
    </source>
</evidence>
<dbReference type="EMBL" id="BK016032">
    <property type="protein sequence ID" value="DAF90573.1"/>
    <property type="molecule type" value="Genomic_DNA"/>
</dbReference>
<protein>
    <submittedName>
        <fullName evidence="1">Ferredoxin-like domain in Api92-like protein</fullName>
    </submittedName>
</protein>
<sequence>MPNWCEGMLKIRGKQEDVFNLLADNLQVWKTVIIKEPKFDMREELDEEAIEIDREDGTIYVKKTAYIKDTRRNFVEPNDINVRKRKDGNACIAVEFRAAWNVETEPYIELSKAYNVDIKIEAFERGMEFSRYILIENGNLKEDKETEYDDYVWECVMPNLGG</sequence>